<dbReference type="InterPro" id="IPR036291">
    <property type="entry name" value="NAD(P)-bd_dom_sf"/>
</dbReference>
<comment type="similarity">
    <text evidence="2">Belongs to the NAD(P)-dependent epimerase/dehydratase family.</text>
</comment>
<organism evidence="4 5">
    <name type="scientific">Rhodanobacter hydrolyticus</name>
    <dbReference type="NCBI Taxonomy" id="2250595"/>
    <lineage>
        <taxon>Bacteria</taxon>
        <taxon>Pseudomonadati</taxon>
        <taxon>Pseudomonadota</taxon>
        <taxon>Gammaproteobacteria</taxon>
        <taxon>Lysobacterales</taxon>
        <taxon>Rhodanobacteraceae</taxon>
        <taxon>Rhodanobacter</taxon>
    </lineage>
</organism>
<comment type="pathway">
    <text evidence="1">Bacterial outer membrane biogenesis; LPS O-antigen biosynthesis.</text>
</comment>
<evidence type="ECO:0000256" key="1">
    <source>
        <dbReference type="ARBA" id="ARBA00005125"/>
    </source>
</evidence>
<evidence type="ECO:0000256" key="2">
    <source>
        <dbReference type="ARBA" id="ARBA00007637"/>
    </source>
</evidence>
<accession>A0ABW8J9M9</accession>
<dbReference type="Gene3D" id="3.40.50.720">
    <property type="entry name" value="NAD(P)-binding Rossmann-like Domain"/>
    <property type="match status" value="1"/>
</dbReference>
<dbReference type="EMBL" id="JADIKK010000008">
    <property type="protein sequence ID" value="MFK2879007.1"/>
    <property type="molecule type" value="Genomic_DNA"/>
</dbReference>
<sequence>MRDSILVFGASGFVGSALTHALAERDERVIAVSRRPVDLHMKNVEVITSNLSQVEHFLPLLKRSRVVVYAASCSTPGSSADRPMEELQHNLRPLVTMLQALQCHPQTELLYLSSGGSLYSTNPGESAKENSAIQPRSYHGASKVAAEHFIGAWCSQYDGSATILRPSNLYGPGQIVRAGFGIVPACMKKISRGETLSVWGDGSVVRDYLYIDDFIKLCVAVAETPAPVGHRPYNAASGIGISLNTLFDTLQSVTGKFLYRDYDASRAVDAPYIVMDAGSAKEQFGWSAGTSLREGLEKTWAWFNTTQP</sequence>
<gene>
    <name evidence="4" type="ORF">ISP25_18220</name>
</gene>
<dbReference type="Proteomes" id="UP001620339">
    <property type="component" value="Unassembled WGS sequence"/>
</dbReference>
<dbReference type="PANTHER" id="PTHR43000">
    <property type="entry name" value="DTDP-D-GLUCOSE 4,6-DEHYDRATASE-RELATED"/>
    <property type="match status" value="1"/>
</dbReference>
<proteinExistence type="inferred from homology"/>
<dbReference type="Pfam" id="PF01370">
    <property type="entry name" value="Epimerase"/>
    <property type="match status" value="1"/>
</dbReference>
<reference evidence="4 5" key="1">
    <citation type="submission" date="2020-10" db="EMBL/GenBank/DDBJ databases">
        <title>Phylogeny of dyella-like bacteria.</title>
        <authorList>
            <person name="Fu J."/>
        </authorList>
    </citation>
    <scope>NUCLEOTIDE SEQUENCE [LARGE SCALE GENOMIC DNA]</scope>
    <source>
        <strain evidence="4 5">KACC 19113</strain>
    </source>
</reference>
<name>A0ABW8J9M9_9GAMM</name>
<evidence type="ECO:0000259" key="3">
    <source>
        <dbReference type="Pfam" id="PF01370"/>
    </source>
</evidence>
<protein>
    <submittedName>
        <fullName evidence="4">NAD-dependent epimerase/dehydratase family protein</fullName>
    </submittedName>
</protein>
<comment type="caution">
    <text evidence="4">The sequence shown here is derived from an EMBL/GenBank/DDBJ whole genome shotgun (WGS) entry which is preliminary data.</text>
</comment>
<dbReference type="SUPFAM" id="SSF51735">
    <property type="entry name" value="NAD(P)-binding Rossmann-fold domains"/>
    <property type="match status" value="1"/>
</dbReference>
<evidence type="ECO:0000313" key="5">
    <source>
        <dbReference type="Proteomes" id="UP001620339"/>
    </source>
</evidence>
<keyword evidence="5" id="KW-1185">Reference proteome</keyword>
<feature type="domain" description="NAD-dependent epimerase/dehydratase" evidence="3">
    <location>
        <begin position="5"/>
        <end position="235"/>
    </location>
</feature>
<dbReference type="InterPro" id="IPR001509">
    <property type="entry name" value="Epimerase_deHydtase"/>
</dbReference>
<evidence type="ECO:0000313" key="4">
    <source>
        <dbReference type="EMBL" id="MFK2879007.1"/>
    </source>
</evidence>